<dbReference type="SUPFAM" id="SSF48452">
    <property type="entry name" value="TPR-like"/>
    <property type="match status" value="1"/>
</dbReference>
<dbReference type="EMBL" id="MDYQ01000613">
    <property type="protein sequence ID" value="PRP73399.1"/>
    <property type="molecule type" value="Genomic_DNA"/>
</dbReference>
<dbReference type="InterPro" id="IPR003107">
    <property type="entry name" value="HAT"/>
</dbReference>
<dbReference type="Pfam" id="PF23240">
    <property type="entry name" value="HAT_PRP39_N"/>
    <property type="match status" value="1"/>
</dbReference>
<feature type="domain" description="U3 small nucleolar RNA-associated protein 6 N-terminal" evidence="6">
    <location>
        <begin position="10"/>
        <end position="82"/>
    </location>
</feature>
<evidence type="ECO:0000256" key="5">
    <source>
        <dbReference type="ARBA" id="ARBA00023242"/>
    </source>
</evidence>
<dbReference type="STRING" id="1890364.A0A2P6MNU8"/>
<dbReference type="PANTHER" id="PTHR23271">
    <property type="entry name" value="HEPATOCELLULAR CARCINOMA-ASSOCIATED ANTIGEN 66"/>
    <property type="match status" value="1"/>
</dbReference>
<evidence type="ECO:0000313" key="9">
    <source>
        <dbReference type="Proteomes" id="UP000241769"/>
    </source>
</evidence>
<dbReference type="PANTHER" id="PTHR23271:SF1">
    <property type="entry name" value="U3 SMALL NUCLEOLAR RNA-ASSOCIATED PROTEIN 6 HOMOLOG"/>
    <property type="match status" value="1"/>
</dbReference>
<dbReference type="GO" id="GO:0030515">
    <property type="term" value="F:snoRNA binding"/>
    <property type="evidence" value="ECO:0007669"/>
    <property type="project" value="InterPro"/>
</dbReference>
<protein>
    <submittedName>
        <fullName evidence="8">UTP6, small subunit (SSU) processome component</fullName>
    </submittedName>
</protein>
<reference evidence="8 9" key="1">
    <citation type="journal article" date="2018" name="Genome Biol. Evol.">
        <title>Multiple Roots of Fruiting Body Formation in Amoebozoa.</title>
        <authorList>
            <person name="Hillmann F."/>
            <person name="Forbes G."/>
            <person name="Novohradska S."/>
            <person name="Ferling I."/>
            <person name="Riege K."/>
            <person name="Groth M."/>
            <person name="Westermann M."/>
            <person name="Marz M."/>
            <person name="Spaller T."/>
            <person name="Winckler T."/>
            <person name="Schaap P."/>
            <person name="Glockner G."/>
        </authorList>
    </citation>
    <scope>NUCLEOTIDE SEQUENCE [LARGE SCALE GENOMIC DNA]</scope>
    <source>
        <strain evidence="8 9">Jena</strain>
    </source>
</reference>
<evidence type="ECO:0000256" key="2">
    <source>
        <dbReference type="ARBA" id="ARBA00010734"/>
    </source>
</evidence>
<sequence>MADQARGSIEDFVQHLVLIRDKGLSDNEIEIVTEKISKYEYNLRNMRKLESDFRQYVDYCVTLRKLITKRRKKMAFENTATRTKDEGLKKFEIFIGRKISLIYRLGNNVFHNIEWMQDFIRHSKKGANAVSVRLCFESAIGKYSQHAPFWLDYAQWARKTGKREEAKDILLRGIRAAPKQRDLWLAYIHHELFFSARLTEGVRADQLARGKTEEQLRLLFNGGIAFIVYQNAIKALPEDPTLRLEALKLFKEFSDPEVNVEKRKKEKFRLLDMQYAIDALLKEARTKFSTNVAFLNQLPKDDLNVDEEHRLYREQLNAAKPEEKPRLYVSYVSQLVSMGADEGVINEILEEAVAAKCYDEALLKCYVQHGDQKAAEKATSLMPRSNALWRMRLHRAILGHQGDKKSEALELFMKATKANPTSDDLYIAMLEYCIYNSLPTEEVYKLKPVKQNASNALSSTSPIHHRYLLYVASLGDITLFRNTYKSLFRVAGKTKECFEACIQVEKILPTPDTKSIRDLYSNFSKSHSKDEDVWFDYWCFESSLPPHLSQFSAVYTNAKRNLDNPTKFIERCARRQNTK</sequence>
<evidence type="ECO:0000259" key="6">
    <source>
        <dbReference type="Pfam" id="PF08640"/>
    </source>
</evidence>
<dbReference type="OrthoDB" id="28112at2759"/>
<dbReference type="GO" id="GO:0032040">
    <property type="term" value="C:small-subunit processome"/>
    <property type="evidence" value="ECO:0007669"/>
    <property type="project" value="TreeGrafter"/>
</dbReference>
<dbReference type="Gene3D" id="1.25.40.10">
    <property type="entry name" value="Tetratricopeptide repeat domain"/>
    <property type="match status" value="2"/>
</dbReference>
<keyword evidence="4" id="KW-0677">Repeat</keyword>
<evidence type="ECO:0000259" key="7">
    <source>
        <dbReference type="Pfam" id="PF24892"/>
    </source>
</evidence>
<gene>
    <name evidence="8" type="ORF">PROFUN_09629</name>
</gene>
<accession>A0A2P6MNU8</accession>
<evidence type="ECO:0000256" key="1">
    <source>
        <dbReference type="ARBA" id="ARBA00004604"/>
    </source>
</evidence>
<dbReference type="AlphaFoldDB" id="A0A2P6MNU8"/>
<dbReference type="GO" id="GO:0000462">
    <property type="term" value="P:maturation of SSU-rRNA from tricistronic rRNA transcript (SSU-rRNA, 5.8S rRNA, LSU-rRNA)"/>
    <property type="evidence" value="ECO:0007669"/>
    <property type="project" value="InterPro"/>
</dbReference>
<comment type="caution">
    <text evidence="8">The sequence shown here is derived from an EMBL/GenBank/DDBJ whole genome shotgun (WGS) entry which is preliminary data.</text>
</comment>
<evidence type="ECO:0000256" key="3">
    <source>
        <dbReference type="ARBA" id="ARBA00022552"/>
    </source>
</evidence>
<proteinExistence type="inferred from homology"/>
<keyword evidence="5" id="KW-0539">Nucleus</keyword>
<dbReference type="InterPro" id="IPR056907">
    <property type="entry name" value="UTP6_C"/>
</dbReference>
<organism evidence="8 9">
    <name type="scientific">Planoprotostelium fungivorum</name>
    <dbReference type="NCBI Taxonomy" id="1890364"/>
    <lineage>
        <taxon>Eukaryota</taxon>
        <taxon>Amoebozoa</taxon>
        <taxon>Evosea</taxon>
        <taxon>Variosea</taxon>
        <taxon>Cavosteliida</taxon>
        <taxon>Cavosteliaceae</taxon>
        <taxon>Planoprotostelium</taxon>
    </lineage>
</organism>
<name>A0A2P6MNU8_9EUKA</name>
<keyword evidence="3" id="KW-0698">rRNA processing</keyword>
<dbReference type="Proteomes" id="UP000241769">
    <property type="component" value="Unassembled WGS sequence"/>
</dbReference>
<dbReference type="GO" id="GO:0034388">
    <property type="term" value="C:Pwp2p-containing subcomplex of 90S preribosome"/>
    <property type="evidence" value="ECO:0007669"/>
    <property type="project" value="TreeGrafter"/>
</dbReference>
<dbReference type="InParanoid" id="A0A2P6MNU8"/>
<dbReference type="Pfam" id="PF08640">
    <property type="entry name" value="U3_assoc_6"/>
    <property type="match status" value="1"/>
</dbReference>
<dbReference type="InterPro" id="IPR055347">
    <property type="entry name" value="UTP6_N"/>
</dbReference>
<feature type="domain" description="U3 small nucleolar RNA-associated protein 6 homolog C-terminal" evidence="7">
    <location>
        <begin position="347"/>
        <end position="562"/>
    </location>
</feature>
<dbReference type="InterPro" id="IPR011990">
    <property type="entry name" value="TPR-like_helical_dom_sf"/>
</dbReference>
<dbReference type="Pfam" id="PF24892">
    <property type="entry name" value="UTP6_C"/>
    <property type="match status" value="1"/>
</dbReference>
<dbReference type="SMART" id="SM00386">
    <property type="entry name" value="HAT"/>
    <property type="match status" value="3"/>
</dbReference>
<evidence type="ECO:0000256" key="4">
    <source>
        <dbReference type="ARBA" id="ARBA00022737"/>
    </source>
</evidence>
<comment type="subcellular location">
    <subcellularLocation>
        <location evidence="1">Nucleus</location>
        <location evidence="1">Nucleolus</location>
    </subcellularLocation>
</comment>
<keyword evidence="9" id="KW-1185">Reference proteome</keyword>
<comment type="similarity">
    <text evidence="2">Belongs to the UTP6 family.</text>
</comment>
<dbReference type="InterPro" id="IPR013949">
    <property type="entry name" value="Utp6"/>
</dbReference>
<dbReference type="FunCoup" id="A0A2P6MNU8">
    <property type="interactions" value="408"/>
</dbReference>
<evidence type="ECO:0000313" key="8">
    <source>
        <dbReference type="EMBL" id="PRP73399.1"/>
    </source>
</evidence>